<sequence length="321" mass="35641">MKIIETGGSISHPNRTMLESLARFILQLILPSSQLLILLVIIAVLILVGWHRRAWQAVTVWIVLFLVYATPFLSGIMIDRLQHTWPVLTTERMYELGLLHTGPDESGMQNSVQSGDLRAGPAGSVEDAVDADLPPDSLPDTVQADTVHIIILASSHTPDERLEPTQMLSDASVQRLVEGLRVYRQIPGARLITSGHYAYGEYSQAEATRDALISLGVDPGHIFIQPEAGSTCEEARAFVREHGDGARIIISTSAMHMRRAMMIFEQQGARPVAAPAAFIRKQKPEDPVRPSKWLPSFSNISELESAINEHIGYIWNRRQCR</sequence>
<evidence type="ECO:0000313" key="4">
    <source>
        <dbReference type="Proteomes" id="UP000673975"/>
    </source>
</evidence>
<dbReference type="Gene3D" id="3.40.50.620">
    <property type="entry name" value="HUPs"/>
    <property type="match status" value="1"/>
</dbReference>
<dbReference type="Pfam" id="PF02698">
    <property type="entry name" value="DUF218"/>
    <property type="match status" value="1"/>
</dbReference>
<dbReference type="GO" id="GO:0000270">
    <property type="term" value="P:peptidoglycan metabolic process"/>
    <property type="evidence" value="ECO:0007669"/>
    <property type="project" value="TreeGrafter"/>
</dbReference>
<accession>A0A8J7UUP3</accession>
<dbReference type="Proteomes" id="UP000673975">
    <property type="component" value="Unassembled WGS sequence"/>
</dbReference>
<dbReference type="CDD" id="cd06259">
    <property type="entry name" value="YdcF-like"/>
    <property type="match status" value="1"/>
</dbReference>
<keyword evidence="4" id="KW-1185">Reference proteome</keyword>
<evidence type="ECO:0000259" key="2">
    <source>
        <dbReference type="Pfam" id="PF02698"/>
    </source>
</evidence>
<dbReference type="PANTHER" id="PTHR30336:SF4">
    <property type="entry name" value="ENVELOPE BIOGENESIS FACTOR ELYC"/>
    <property type="match status" value="1"/>
</dbReference>
<keyword evidence="1" id="KW-1133">Transmembrane helix</keyword>
<comment type="caution">
    <text evidence="3">The sequence shown here is derived from an EMBL/GenBank/DDBJ whole genome shotgun (WGS) entry which is preliminary data.</text>
</comment>
<dbReference type="InterPro" id="IPR003848">
    <property type="entry name" value="DUF218"/>
</dbReference>
<protein>
    <submittedName>
        <fullName evidence="3">YdcF family protein</fullName>
    </submittedName>
</protein>
<feature type="domain" description="DUF218" evidence="2">
    <location>
        <begin position="149"/>
        <end position="312"/>
    </location>
</feature>
<dbReference type="RefSeq" id="WP_210513294.1">
    <property type="nucleotide sequence ID" value="NZ_JAFIDN010000015.1"/>
</dbReference>
<reference evidence="3" key="1">
    <citation type="submission" date="2021-02" db="EMBL/GenBank/DDBJ databases">
        <title>Natronogracilivirga saccharolytica gen. nov. sp. nov. a new anaerobic, haloalkiliphilic carbohydrate-fermenting bacterium from soda lake and proposing of Cyclonatronumiaceae fam. nov. in the phylum Balneolaeota.</title>
        <authorList>
            <person name="Zhilina T.N."/>
            <person name="Sorokin D.Y."/>
            <person name="Zavarzina D.G."/>
            <person name="Toshchakov S.V."/>
            <person name="Kublanov I.V."/>
        </authorList>
    </citation>
    <scope>NUCLEOTIDE SEQUENCE</scope>
    <source>
        <strain evidence="3">Z-1702</strain>
    </source>
</reference>
<dbReference type="PANTHER" id="PTHR30336">
    <property type="entry name" value="INNER MEMBRANE PROTEIN, PROBABLE PERMEASE"/>
    <property type="match status" value="1"/>
</dbReference>
<keyword evidence="1" id="KW-0812">Transmembrane</keyword>
<proteinExistence type="predicted"/>
<dbReference type="InterPro" id="IPR014729">
    <property type="entry name" value="Rossmann-like_a/b/a_fold"/>
</dbReference>
<feature type="transmembrane region" description="Helical" evidence="1">
    <location>
        <begin position="54"/>
        <end position="73"/>
    </location>
</feature>
<dbReference type="GO" id="GO:0043164">
    <property type="term" value="P:Gram-negative-bacterium-type cell wall biogenesis"/>
    <property type="evidence" value="ECO:0007669"/>
    <property type="project" value="TreeGrafter"/>
</dbReference>
<evidence type="ECO:0000313" key="3">
    <source>
        <dbReference type="EMBL" id="MBP3193836.1"/>
    </source>
</evidence>
<feature type="transmembrane region" description="Helical" evidence="1">
    <location>
        <begin position="21"/>
        <end position="48"/>
    </location>
</feature>
<evidence type="ECO:0000256" key="1">
    <source>
        <dbReference type="SAM" id="Phobius"/>
    </source>
</evidence>
<gene>
    <name evidence="3" type="ORF">NATSA_14255</name>
</gene>
<keyword evidence="1" id="KW-0472">Membrane</keyword>
<dbReference type="EMBL" id="JAFIDN010000015">
    <property type="protein sequence ID" value="MBP3193836.1"/>
    <property type="molecule type" value="Genomic_DNA"/>
</dbReference>
<organism evidence="3 4">
    <name type="scientific">Natronogracilivirga saccharolytica</name>
    <dbReference type="NCBI Taxonomy" id="2812953"/>
    <lineage>
        <taxon>Bacteria</taxon>
        <taxon>Pseudomonadati</taxon>
        <taxon>Balneolota</taxon>
        <taxon>Balneolia</taxon>
        <taxon>Balneolales</taxon>
        <taxon>Cyclonatronaceae</taxon>
        <taxon>Natronogracilivirga</taxon>
    </lineage>
</organism>
<dbReference type="AlphaFoldDB" id="A0A8J7UUP3"/>
<name>A0A8J7UUP3_9BACT</name>
<dbReference type="InterPro" id="IPR051599">
    <property type="entry name" value="Cell_Envelope_Assoc"/>
</dbReference>
<dbReference type="GO" id="GO:0005886">
    <property type="term" value="C:plasma membrane"/>
    <property type="evidence" value="ECO:0007669"/>
    <property type="project" value="TreeGrafter"/>
</dbReference>